<gene>
    <name evidence="1" type="ORF">ANCCAN_03323</name>
</gene>
<comment type="caution">
    <text evidence="1">The sequence shown here is derived from an EMBL/GenBank/DDBJ whole genome shotgun (WGS) entry which is preliminary data.</text>
</comment>
<dbReference type="Proteomes" id="UP000252519">
    <property type="component" value="Unassembled WGS sequence"/>
</dbReference>
<protein>
    <submittedName>
        <fullName evidence="1">Uncharacterized protein</fullName>
    </submittedName>
</protein>
<dbReference type="STRING" id="29170.A0A368H5X0"/>
<dbReference type="OrthoDB" id="5872892at2759"/>
<accession>A0A368H5X0</accession>
<name>A0A368H5X0_ANCCA</name>
<dbReference type="EMBL" id="JOJR01000021">
    <property type="protein sequence ID" value="RCN50710.1"/>
    <property type="molecule type" value="Genomic_DNA"/>
</dbReference>
<evidence type="ECO:0000313" key="2">
    <source>
        <dbReference type="Proteomes" id="UP000252519"/>
    </source>
</evidence>
<sequence>MEIVAENPPCLWFMLPVVKAEFATIMRRGASYNSVLAVHSAILKGEDARLHIVTCSSLNQKISKEYLQKKRAY</sequence>
<reference evidence="1 2" key="1">
    <citation type="submission" date="2014-10" db="EMBL/GenBank/DDBJ databases">
        <title>Draft genome of the hookworm Ancylostoma caninum.</title>
        <authorList>
            <person name="Mitreva M."/>
        </authorList>
    </citation>
    <scope>NUCLEOTIDE SEQUENCE [LARGE SCALE GENOMIC DNA]</scope>
    <source>
        <strain evidence="1 2">Baltimore</strain>
    </source>
</reference>
<organism evidence="1 2">
    <name type="scientific">Ancylostoma caninum</name>
    <name type="common">Dog hookworm</name>
    <dbReference type="NCBI Taxonomy" id="29170"/>
    <lineage>
        <taxon>Eukaryota</taxon>
        <taxon>Metazoa</taxon>
        <taxon>Ecdysozoa</taxon>
        <taxon>Nematoda</taxon>
        <taxon>Chromadorea</taxon>
        <taxon>Rhabditida</taxon>
        <taxon>Rhabditina</taxon>
        <taxon>Rhabditomorpha</taxon>
        <taxon>Strongyloidea</taxon>
        <taxon>Ancylostomatidae</taxon>
        <taxon>Ancylostomatinae</taxon>
        <taxon>Ancylostoma</taxon>
    </lineage>
</organism>
<proteinExistence type="predicted"/>
<evidence type="ECO:0000313" key="1">
    <source>
        <dbReference type="EMBL" id="RCN50710.1"/>
    </source>
</evidence>
<dbReference type="AlphaFoldDB" id="A0A368H5X0"/>
<keyword evidence="2" id="KW-1185">Reference proteome</keyword>